<reference evidence="6 8" key="2">
    <citation type="submission" date="2024-04" db="EMBL/GenBank/DDBJ databases">
        <title>Complete genome sequence of Nguyenibacter vanlangesis HBCM-1154, a strain capable of nitrogen fixation, IAA production, and phosphorus solubilization isolated from sugarcane soil.</title>
        <authorList>
            <person name="MY HANH P."/>
        </authorList>
    </citation>
    <scope>NUCLEOTIDE SEQUENCE [LARGE SCALE GENOMIC DNA]</scope>
    <source>
        <strain evidence="6 8">HBCM 1154</strain>
    </source>
</reference>
<dbReference type="Pfam" id="PF14246">
    <property type="entry name" value="TetR_C_7"/>
    <property type="match status" value="1"/>
</dbReference>
<keyword evidence="8" id="KW-1185">Reference proteome</keyword>
<keyword evidence="1 2" id="KW-0238">DNA-binding</keyword>
<evidence type="ECO:0000313" key="6">
    <source>
        <dbReference type="EMBL" id="XAE41507.1"/>
    </source>
</evidence>
<reference evidence="5 7" key="1">
    <citation type="submission" date="2020-06" db="EMBL/GenBank/DDBJ databases">
        <title>Description of novel acetic acid bacteria.</title>
        <authorList>
            <person name="Sombolestani A."/>
        </authorList>
    </citation>
    <scope>NUCLEOTIDE SEQUENCE [LARGE SCALE GENOMIC DNA]</scope>
    <source>
        <strain evidence="5 7">LMG 31431</strain>
    </source>
</reference>
<feature type="compositionally biased region" description="Basic and acidic residues" evidence="3">
    <location>
        <begin position="17"/>
        <end position="29"/>
    </location>
</feature>
<feature type="DNA-binding region" description="H-T-H motif" evidence="2">
    <location>
        <begin position="62"/>
        <end position="81"/>
    </location>
</feature>
<dbReference type="EMBL" id="CP152276">
    <property type="protein sequence ID" value="XAE41507.1"/>
    <property type="molecule type" value="Genomic_DNA"/>
</dbReference>
<feature type="region of interest" description="Disordered" evidence="3">
    <location>
        <begin position="1"/>
        <end position="36"/>
    </location>
</feature>
<dbReference type="EMBL" id="JABXXP010000730">
    <property type="protein sequence ID" value="NVN13096.1"/>
    <property type="molecule type" value="Genomic_DNA"/>
</dbReference>
<feature type="domain" description="HTH tetR-type" evidence="4">
    <location>
        <begin position="39"/>
        <end position="99"/>
    </location>
</feature>
<dbReference type="InterPro" id="IPR001647">
    <property type="entry name" value="HTH_TetR"/>
</dbReference>
<gene>
    <name evidence="6" type="ORF">AAC691_14550</name>
    <name evidence="5" type="ORF">HUK84_18495</name>
</gene>
<name>A0A7Y7J047_9PROT</name>
<evidence type="ECO:0000259" key="4">
    <source>
        <dbReference type="PROSITE" id="PS50977"/>
    </source>
</evidence>
<evidence type="ECO:0000313" key="5">
    <source>
        <dbReference type="EMBL" id="NVN13096.1"/>
    </source>
</evidence>
<evidence type="ECO:0000313" key="7">
    <source>
        <dbReference type="Proteomes" id="UP000534870"/>
    </source>
</evidence>
<proteinExistence type="predicted"/>
<evidence type="ECO:0000256" key="3">
    <source>
        <dbReference type="SAM" id="MobiDB-lite"/>
    </source>
</evidence>
<dbReference type="PANTHER" id="PTHR30055">
    <property type="entry name" value="HTH-TYPE TRANSCRIPTIONAL REGULATOR RUTR"/>
    <property type="match status" value="1"/>
</dbReference>
<dbReference type="Pfam" id="PF00440">
    <property type="entry name" value="TetR_N"/>
    <property type="match status" value="1"/>
</dbReference>
<evidence type="ECO:0000256" key="1">
    <source>
        <dbReference type="ARBA" id="ARBA00023125"/>
    </source>
</evidence>
<dbReference type="Proteomes" id="UP000534870">
    <property type="component" value="Unassembled WGS sequence"/>
</dbReference>
<evidence type="ECO:0000256" key="2">
    <source>
        <dbReference type="PROSITE-ProRule" id="PRU00335"/>
    </source>
</evidence>
<dbReference type="Gene3D" id="1.10.357.10">
    <property type="entry name" value="Tetracycline Repressor, domain 2"/>
    <property type="match status" value="1"/>
</dbReference>
<organism evidence="5 7">
    <name type="scientific">Nguyenibacter vanlangensis</name>
    <dbReference type="NCBI Taxonomy" id="1216886"/>
    <lineage>
        <taxon>Bacteria</taxon>
        <taxon>Pseudomonadati</taxon>
        <taxon>Pseudomonadota</taxon>
        <taxon>Alphaproteobacteria</taxon>
        <taxon>Acetobacterales</taxon>
        <taxon>Acetobacteraceae</taxon>
        <taxon>Nguyenibacter</taxon>
    </lineage>
</organism>
<dbReference type="PROSITE" id="PS50977">
    <property type="entry name" value="HTH_TETR_2"/>
    <property type="match status" value="1"/>
</dbReference>
<dbReference type="SUPFAM" id="SSF46689">
    <property type="entry name" value="Homeodomain-like"/>
    <property type="match status" value="1"/>
</dbReference>
<accession>A0A7Y7J047</accession>
<evidence type="ECO:0000313" key="8">
    <source>
        <dbReference type="Proteomes" id="UP001449795"/>
    </source>
</evidence>
<dbReference type="PRINTS" id="PR00455">
    <property type="entry name" value="HTHTETR"/>
</dbReference>
<dbReference type="InterPro" id="IPR039536">
    <property type="entry name" value="TetR_C_Proteobacteria"/>
</dbReference>
<dbReference type="AlphaFoldDB" id="A0A7Y7J047"/>
<dbReference type="RefSeq" id="WP_176641539.1">
    <property type="nucleotide sequence ID" value="NZ_CP152276.1"/>
</dbReference>
<dbReference type="GO" id="GO:0000976">
    <property type="term" value="F:transcription cis-regulatory region binding"/>
    <property type="evidence" value="ECO:0007669"/>
    <property type="project" value="TreeGrafter"/>
</dbReference>
<dbReference type="InterPro" id="IPR009057">
    <property type="entry name" value="Homeodomain-like_sf"/>
</dbReference>
<dbReference type="InterPro" id="IPR050109">
    <property type="entry name" value="HTH-type_TetR-like_transc_reg"/>
</dbReference>
<protein>
    <submittedName>
        <fullName evidence="5">TetR/AcrR family transcriptional regulator</fullName>
    </submittedName>
</protein>
<sequence>MPATGATISDLALSSRSGERTRPGAERRCPGRPPVLEGGERRELIIQAACEVLRNNGYHGASMDKLAHLSGMSKKTIYQMFASKLDLFQTLIRERLFDMKYRAWCPCPNVGPEEELVQILLSIAGSILQPDRMSLTRAIVGEIRDAGEIRKIMEGIEISGNSNQVEAWLHRQRDAGTYAIDDVEDLGRGLFNMTVGKMVLAELFYCNKPLTRLELEANIRRWVRIFLRGLPPPPRCRHSPAA</sequence>
<dbReference type="Proteomes" id="UP001449795">
    <property type="component" value="Chromosome"/>
</dbReference>
<dbReference type="PANTHER" id="PTHR30055:SF146">
    <property type="entry name" value="HTH-TYPE TRANSCRIPTIONAL DUAL REGULATOR CECR"/>
    <property type="match status" value="1"/>
</dbReference>
<dbReference type="GO" id="GO:0003700">
    <property type="term" value="F:DNA-binding transcription factor activity"/>
    <property type="evidence" value="ECO:0007669"/>
    <property type="project" value="TreeGrafter"/>
</dbReference>